<evidence type="ECO:0000259" key="1">
    <source>
        <dbReference type="PROSITE" id="PS51886"/>
    </source>
</evidence>
<sequence length="144" mass="16747">MSTPLDIDNVSRWTLDGFKFLQKLFGEKYIIGYHFDPDTSPSTSVLPKRFNLSFDYVLSLLSNSSRDGFDAKKFHELCDNKGSTIMISKLKENAKLFGRYNPLNWRPYDGIKDLTRRDKWSGDLHDSFYFLLQVNNILIQGTLH</sequence>
<evidence type="ECO:0000313" key="2">
    <source>
        <dbReference type="EMBL" id="CAG8536286.1"/>
    </source>
</evidence>
<dbReference type="InterPro" id="IPR006571">
    <property type="entry name" value="TLDc_dom"/>
</dbReference>
<comment type="caution">
    <text evidence="2">The sequence shown here is derived from an EMBL/GenBank/DDBJ whole genome shotgun (WGS) entry which is preliminary data.</text>
</comment>
<feature type="domain" description="TLDc" evidence="1">
    <location>
        <begin position="29"/>
        <end position="144"/>
    </location>
</feature>
<reference evidence="2" key="1">
    <citation type="submission" date="2021-06" db="EMBL/GenBank/DDBJ databases">
        <authorList>
            <person name="Kallberg Y."/>
            <person name="Tangrot J."/>
            <person name="Rosling A."/>
        </authorList>
    </citation>
    <scope>NUCLEOTIDE SEQUENCE</scope>
    <source>
        <strain evidence="2">UK204</strain>
    </source>
</reference>
<dbReference type="Proteomes" id="UP000789570">
    <property type="component" value="Unassembled WGS sequence"/>
</dbReference>
<dbReference type="EMBL" id="CAJVPQ010001169">
    <property type="protein sequence ID" value="CAG8536286.1"/>
    <property type="molecule type" value="Genomic_DNA"/>
</dbReference>
<dbReference type="PROSITE" id="PS51886">
    <property type="entry name" value="TLDC"/>
    <property type="match status" value="1"/>
</dbReference>
<accession>A0A9N9AN57</accession>
<dbReference type="AlphaFoldDB" id="A0A9N9AN57"/>
<dbReference type="OrthoDB" id="298084at2759"/>
<evidence type="ECO:0000313" key="3">
    <source>
        <dbReference type="Proteomes" id="UP000789570"/>
    </source>
</evidence>
<protein>
    <submittedName>
        <fullName evidence="2">13163_t:CDS:1</fullName>
    </submittedName>
</protein>
<gene>
    <name evidence="2" type="ORF">FCALED_LOCUS5421</name>
</gene>
<name>A0A9N9AN57_9GLOM</name>
<dbReference type="Pfam" id="PF07534">
    <property type="entry name" value="TLD"/>
    <property type="match status" value="1"/>
</dbReference>
<keyword evidence="3" id="KW-1185">Reference proteome</keyword>
<proteinExistence type="predicted"/>
<organism evidence="2 3">
    <name type="scientific">Funneliformis caledonium</name>
    <dbReference type="NCBI Taxonomy" id="1117310"/>
    <lineage>
        <taxon>Eukaryota</taxon>
        <taxon>Fungi</taxon>
        <taxon>Fungi incertae sedis</taxon>
        <taxon>Mucoromycota</taxon>
        <taxon>Glomeromycotina</taxon>
        <taxon>Glomeromycetes</taxon>
        <taxon>Glomerales</taxon>
        <taxon>Glomeraceae</taxon>
        <taxon>Funneliformis</taxon>
    </lineage>
</organism>